<evidence type="ECO:0000256" key="2">
    <source>
        <dbReference type="ARBA" id="ARBA00005054"/>
    </source>
</evidence>
<dbReference type="AlphaFoldDB" id="A0AAD9UC93"/>
<dbReference type="FunFam" id="3.30.1330.10:FF:000001">
    <property type="entry name" value="Phosphoribosylformylglycinamidine cyclo-ligase"/>
    <property type="match status" value="1"/>
</dbReference>
<gene>
    <name evidence="18" type="ORF">NP493_286g01027</name>
</gene>
<evidence type="ECO:0000256" key="6">
    <source>
        <dbReference type="ARBA" id="ARBA00008696"/>
    </source>
</evidence>
<dbReference type="InterPro" id="IPR020561">
    <property type="entry name" value="PRibGlycinamid_synth_ATP-grasp"/>
</dbReference>
<dbReference type="InterPro" id="IPR020559">
    <property type="entry name" value="PRibGlycinamide_synth_CS"/>
</dbReference>
<dbReference type="NCBIfam" id="TIGR00639">
    <property type="entry name" value="PurN"/>
    <property type="match status" value="1"/>
</dbReference>
<dbReference type="InterPro" id="IPR010918">
    <property type="entry name" value="PurM-like_C_dom"/>
</dbReference>
<dbReference type="InterPro" id="IPR036477">
    <property type="entry name" value="Formyl_transf_N_sf"/>
</dbReference>
<evidence type="ECO:0000256" key="15">
    <source>
        <dbReference type="PROSITE-ProRule" id="PRU00409"/>
    </source>
</evidence>
<dbReference type="Gene3D" id="3.40.50.20">
    <property type="match status" value="1"/>
</dbReference>
<keyword evidence="14 16" id="KW-0511">Multifunctional enzyme</keyword>
<dbReference type="SUPFAM" id="SSF52440">
    <property type="entry name" value="PreATP-grasp domain"/>
    <property type="match status" value="1"/>
</dbReference>
<dbReference type="GO" id="GO:0006189">
    <property type="term" value="P:'de novo' IMP biosynthetic process"/>
    <property type="evidence" value="ECO:0007669"/>
    <property type="project" value="UniProtKB-UniRule"/>
</dbReference>
<comment type="similarity">
    <text evidence="5 16">In the C-terminal section; belongs to the GART family.</text>
</comment>
<comment type="pathway">
    <text evidence="2 16">Purine metabolism; IMP biosynthesis via de novo pathway; N(2)-formyl-N(1)-(5-phospho-D-ribosyl)glycinamide from N(1)-(5-phospho-D-ribosyl)glycinamide (10-formyl THF route): step 1/1.</text>
</comment>
<dbReference type="Pfam" id="PF02844">
    <property type="entry name" value="GARS_N"/>
    <property type="match status" value="1"/>
</dbReference>
<dbReference type="Gene3D" id="3.90.600.10">
    <property type="entry name" value="Phosphoribosylglycinamide synthetase, C-terminal domain"/>
    <property type="match status" value="1"/>
</dbReference>
<keyword evidence="12 15" id="KW-0067">ATP-binding</keyword>
<evidence type="ECO:0000256" key="8">
    <source>
        <dbReference type="ARBA" id="ARBA00022679"/>
    </source>
</evidence>
<organism evidence="18 19">
    <name type="scientific">Ridgeia piscesae</name>
    <name type="common">Tubeworm</name>
    <dbReference type="NCBI Taxonomy" id="27915"/>
    <lineage>
        <taxon>Eukaryota</taxon>
        <taxon>Metazoa</taxon>
        <taxon>Spiralia</taxon>
        <taxon>Lophotrochozoa</taxon>
        <taxon>Annelida</taxon>
        <taxon>Polychaeta</taxon>
        <taxon>Sedentaria</taxon>
        <taxon>Canalipalpata</taxon>
        <taxon>Sabellida</taxon>
        <taxon>Siboglinidae</taxon>
        <taxon>Ridgeia</taxon>
    </lineage>
</organism>
<dbReference type="PROSITE" id="PS50975">
    <property type="entry name" value="ATP_GRASP"/>
    <property type="match status" value="1"/>
</dbReference>
<dbReference type="Pfam" id="PF00586">
    <property type="entry name" value="AIRS"/>
    <property type="match status" value="1"/>
</dbReference>
<dbReference type="PANTHER" id="PTHR10520:SF12">
    <property type="entry name" value="TRIFUNCTIONAL PURINE BIOSYNTHETIC PROTEIN ADENOSINE-3"/>
    <property type="match status" value="1"/>
</dbReference>
<evidence type="ECO:0000256" key="3">
    <source>
        <dbReference type="ARBA" id="ARBA00005174"/>
    </source>
</evidence>
<dbReference type="InterPro" id="IPR037123">
    <property type="entry name" value="PRibGlycinamide_synth_C_sf"/>
</dbReference>
<dbReference type="Pfam" id="PF01071">
    <property type="entry name" value="GARS_A"/>
    <property type="match status" value="1"/>
</dbReference>
<dbReference type="GO" id="GO:0046084">
    <property type="term" value="P:adenine biosynthetic process"/>
    <property type="evidence" value="ECO:0007669"/>
    <property type="project" value="TreeGrafter"/>
</dbReference>
<dbReference type="PANTHER" id="PTHR10520">
    <property type="entry name" value="TRIFUNCTIONAL PURINE BIOSYNTHETIC PROTEIN ADENOSINE-3-RELATED"/>
    <property type="match status" value="1"/>
</dbReference>
<evidence type="ECO:0000256" key="16">
    <source>
        <dbReference type="RuleBase" id="RU363089"/>
    </source>
</evidence>
<dbReference type="SMART" id="SM01209">
    <property type="entry name" value="GARS_A"/>
    <property type="match status" value="1"/>
</dbReference>
<evidence type="ECO:0000313" key="19">
    <source>
        <dbReference type="Proteomes" id="UP001209878"/>
    </source>
</evidence>
<evidence type="ECO:0000313" key="18">
    <source>
        <dbReference type="EMBL" id="KAK2184009.1"/>
    </source>
</evidence>
<dbReference type="InterPro" id="IPR002376">
    <property type="entry name" value="Formyl_transf_N"/>
</dbReference>
<dbReference type="SUPFAM" id="SSF56042">
    <property type="entry name" value="PurM C-terminal domain-like"/>
    <property type="match status" value="1"/>
</dbReference>
<sequence length="1009" mass="106804">MSARVLVVGSGGREHALVWKLAQSPQVTQIYVSPGNGGTQSLSKTSNISLNVKDHEALGEWCLQNDISLVVIGPEDPLADGMVDALTQKGIACFGPTAAAAQIEASKLFAKEFMQRHKIPTARYESFTDADAACDYINSCSCEEHVVKASGLAAGKGVIVATTKKDACDAARNMLKEKMFGAAGSTVIVEELLTGEEVSCLAFSDGVTVACFPPAQDHKRLLDNDEGPNTGGMGAYCPCPMVSEQQMELVRREVLQRVVDGMKDEGTPYVGILYAGLMLTEEGPKVLEFNCRFGDPEAQVLLPLLKSDLYTVMQSCVRGSLPAALPHFHQDMVAVAVVAVSGGYPGAYKKGLPILGLSKLREEPGLLVFHAGTKLSGSKVTTSGGRVLAVVATDVDIRTAVRRAQHGISMVQFDGKFVRSDIGHRAIKQCLTVTYSDSGVDIAAGDMLVGSIKSVVATTARPGCTSEIGMFGGVFDMKASGYRDPLLVSGTDGVGTKLKVAQACKSHSTVGIDLVAMCVNDVLCHGAEPLFFLDYFACGKLDMRAAKTVIEGIAEGCKMAGCTLLGGETAEMPGMYELGKYDLAGFAVGAVERLNYLPCVASIQAGDDVIGLASSGIHSNGFSLVRHLLDRFRFTYTSPCPFDPSRQIGEALLVPTKIYVKALMPILHAGKVKALAHITGGGLPGNVSRVLPKGLAVKLNASNWHIPTVFGWLASLGNVEPMEMLRTFNCGIGMVLIVAASQSESIVEQLEEVGEEACVIGSVVPCDACKGQVEVLNLAGALEKAYSRPAENTASAVVNGTGSAHHCACKEEGTNLQALIDYTTNHIHASTAHIVLVISNKPNVMGLTRAKAAGIPSQVISHKNYPSREAFDEALDEALTAAHVDVVCLAGFMRILSGSFVKKWHGRLLNIHPSLLPAFRGVDVHRRVLDAGVKLSGCTVHFVSEELDAGAIIAQEATPVHPTDTPESLAERVKAAEHNAYPKALELVTSGRAVLQAAEEGQPGTIQWN</sequence>
<dbReference type="GO" id="GO:0004641">
    <property type="term" value="F:phosphoribosylformylglycinamidine cyclo-ligase activity"/>
    <property type="evidence" value="ECO:0007669"/>
    <property type="project" value="UniProtKB-EC"/>
</dbReference>
<dbReference type="HAMAP" id="MF_00741">
    <property type="entry name" value="AIRS"/>
    <property type="match status" value="1"/>
</dbReference>
<dbReference type="EC" id="6.3.4.13" evidence="16"/>
<dbReference type="EC" id="6.3.3.1" evidence="16"/>
<evidence type="ECO:0000256" key="10">
    <source>
        <dbReference type="ARBA" id="ARBA00022741"/>
    </source>
</evidence>
<dbReference type="FunFam" id="3.90.600.10:FF:000001">
    <property type="entry name" value="Trifunctional purine biosynthetic protein adenosine-3"/>
    <property type="match status" value="1"/>
</dbReference>
<accession>A0AAD9UC93</accession>
<dbReference type="FunFam" id="3.90.650.10:FF:000019">
    <property type="entry name" value="Trifunctional purine biosynthetic protein adenosine-3"/>
    <property type="match status" value="1"/>
</dbReference>
<comment type="catalytic activity">
    <reaction evidence="16">
        <text>N(1)-(5-phospho-beta-D-ribosyl)glycinamide + (6R)-10-formyltetrahydrofolate = N(2)-formyl-N(1)-(5-phospho-beta-D-ribosyl)glycinamide + (6S)-5,6,7,8-tetrahydrofolate + H(+)</text>
        <dbReference type="Rhea" id="RHEA:15053"/>
        <dbReference type="ChEBI" id="CHEBI:15378"/>
        <dbReference type="ChEBI" id="CHEBI:57453"/>
        <dbReference type="ChEBI" id="CHEBI:143788"/>
        <dbReference type="ChEBI" id="CHEBI:147286"/>
        <dbReference type="ChEBI" id="CHEBI:195366"/>
        <dbReference type="EC" id="2.1.2.2"/>
    </reaction>
</comment>
<dbReference type="Pfam" id="PF02843">
    <property type="entry name" value="GARS_C"/>
    <property type="match status" value="1"/>
</dbReference>
<dbReference type="Gene3D" id="3.30.1330.10">
    <property type="entry name" value="PurM-like, N-terminal domain"/>
    <property type="match status" value="1"/>
</dbReference>
<keyword evidence="11 16" id="KW-0658">Purine biosynthesis</keyword>
<evidence type="ECO:0000256" key="5">
    <source>
        <dbReference type="ARBA" id="ARBA00008630"/>
    </source>
</evidence>
<evidence type="ECO:0000256" key="9">
    <source>
        <dbReference type="ARBA" id="ARBA00022723"/>
    </source>
</evidence>
<dbReference type="Pfam" id="PF02769">
    <property type="entry name" value="AIRS_C"/>
    <property type="match status" value="1"/>
</dbReference>
<dbReference type="CDD" id="cd08645">
    <property type="entry name" value="FMT_core_GART"/>
    <property type="match status" value="1"/>
</dbReference>
<dbReference type="InterPro" id="IPR036921">
    <property type="entry name" value="PurM-like_N_sf"/>
</dbReference>
<evidence type="ECO:0000256" key="11">
    <source>
        <dbReference type="ARBA" id="ARBA00022755"/>
    </source>
</evidence>
<evidence type="ECO:0000256" key="7">
    <source>
        <dbReference type="ARBA" id="ARBA00022598"/>
    </source>
</evidence>
<feature type="domain" description="ATP-grasp" evidence="17">
    <location>
        <begin position="111"/>
        <end position="318"/>
    </location>
</feature>
<dbReference type="GO" id="GO:0046872">
    <property type="term" value="F:metal ion binding"/>
    <property type="evidence" value="ECO:0007669"/>
    <property type="project" value="UniProtKB-KW"/>
</dbReference>
<dbReference type="InterPro" id="IPR004607">
    <property type="entry name" value="GART"/>
</dbReference>
<dbReference type="Gene3D" id="3.90.650.10">
    <property type="entry name" value="PurM-like C-terminal domain"/>
    <property type="match status" value="1"/>
</dbReference>
<dbReference type="GO" id="GO:0005524">
    <property type="term" value="F:ATP binding"/>
    <property type="evidence" value="ECO:0007669"/>
    <property type="project" value="UniProtKB-UniRule"/>
</dbReference>
<dbReference type="EMBL" id="JAODUO010000286">
    <property type="protein sequence ID" value="KAK2184009.1"/>
    <property type="molecule type" value="Genomic_DNA"/>
</dbReference>
<dbReference type="SUPFAM" id="SSF51246">
    <property type="entry name" value="Rudiment single hybrid motif"/>
    <property type="match status" value="1"/>
</dbReference>
<dbReference type="SUPFAM" id="SSF56059">
    <property type="entry name" value="Glutathione synthetase ATP-binding domain-like"/>
    <property type="match status" value="1"/>
</dbReference>
<dbReference type="GO" id="GO:0004637">
    <property type="term" value="F:phosphoribosylamine-glycine ligase activity"/>
    <property type="evidence" value="ECO:0007669"/>
    <property type="project" value="UniProtKB-UniRule"/>
</dbReference>
<dbReference type="InterPro" id="IPR004733">
    <property type="entry name" value="PurM_cligase"/>
</dbReference>
<dbReference type="InterPro" id="IPR020562">
    <property type="entry name" value="PRibGlycinamide_synth_N"/>
</dbReference>
<dbReference type="InterPro" id="IPR011054">
    <property type="entry name" value="Rudment_hybrid_motif"/>
</dbReference>
<comment type="catalytic activity">
    <reaction evidence="16">
        <text>2-formamido-N(1)-(5-O-phospho-beta-D-ribosyl)acetamidine + ATP = 5-amino-1-(5-phospho-beta-D-ribosyl)imidazole + ADP + phosphate + H(+)</text>
        <dbReference type="Rhea" id="RHEA:23032"/>
        <dbReference type="ChEBI" id="CHEBI:15378"/>
        <dbReference type="ChEBI" id="CHEBI:30616"/>
        <dbReference type="ChEBI" id="CHEBI:43474"/>
        <dbReference type="ChEBI" id="CHEBI:137981"/>
        <dbReference type="ChEBI" id="CHEBI:147287"/>
        <dbReference type="ChEBI" id="CHEBI:456216"/>
        <dbReference type="EC" id="6.3.3.1"/>
    </reaction>
</comment>
<dbReference type="InterPro" id="IPR016185">
    <property type="entry name" value="PreATP-grasp_dom_sf"/>
</dbReference>
<dbReference type="Gene3D" id="3.30.470.20">
    <property type="entry name" value="ATP-grasp fold, B domain"/>
    <property type="match status" value="1"/>
</dbReference>
<dbReference type="InterPro" id="IPR020560">
    <property type="entry name" value="PRibGlycinamide_synth_C-dom"/>
</dbReference>
<dbReference type="NCBIfam" id="TIGR00877">
    <property type="entry name" value="purD"/>
    <property type="match status" value="1"/>
</dbReference>
<keyword evidence="7 16" id="KW-0436">Ligase</keyword>
<dbReference type="InterPro" id="IPR013815">
    <property type="entry name" value="ATP_grasp_subdomain_1"/>
</dbReference>
<dbReference type="FunFam" id="3.30.1490.20:FF:000006">
    <property type="entry name" value="phosphoribosylamine--glycine ligase, chloroplastic-like"/>
    <property type="match status" value="1"/>
</dbReference>
<reference evidence="18" key="1">
    <citation type="journal article" date="2023" name="Mol. Biol. Evol.">
        <title>Third-Generation Sequencing Reveals the Adaptive Role of the Epigenome in Three Deep-Sea Polychaetes.</title>
        <authorList>
            <person name="Perez M."/>
            <person name="Aroh O."/>
            <person name="Sun Y."/>
            <person name="Lan Y."/>
            <person name="Juniper S.K."/>
            <person name="Young C.R."/>
            <person name="Angers B."/>
            <person name="Qian P.Y."/>
        </authorList>
    </citation>
    <scope>NUCLEOTIDE SEQUENCE</scope>
    <source>
        <strain evidence="18">R07B-5</strain>
    </source>
</reference>
<dbReference type="PROSITE" id="PS00373">
    <property type="entry name" value="GART"/>
    <property type="match status" value="1"/>
</dbReference>
<keyword evidence="8" id="KW-0808">Transferase</keyword>
<dbReference type="FunFam" id="3.40.50.20:FF:000006">
    <property type="entry name" value="Phosphoribosylamine--glycine ligase, chloroplastic"/>
    <property type="match status" value="1"/>
</dbReference>
<dbReference type="HAMAP" id="MF_01930">
    <property type="entry name" value="PurN"/>
    <property type="match status" value="1"/>
</dbReference>
<dbReference type="SUPFAM" id="SSF53328">
    <property type="entry name" value="Formyltransferase"/>
    <property type="match status" value="1"/>
</dbReference>
<dbReference type="InterPro" id="IPR011761">
    <property type="entry name" value="ATP-grasp"/>
</dbReference>
<evidence type="ECO:0000256" key="14">
    <source>
        <dbReference type="ARBA" id="ARBA00023268"/>
    </source>
</evidence>
<evidence type="ECO:0000256" key="4">
    <source>
        <dbReference type="ARBA" id="ARBA00007423"/>
    </source>
</evidence>
<dbReference type="Gene3D" id="3.30.1490.20">
    <property type="entry name" value="ATP-grasp fold, A domain"/>
    <property type="match status" value="1"/>
</dbReference>
<protein>
    <recommendedName>
        <fullName evidence="16">Trifunctional purine biosynthetic protein adenosine-3</fullName>
    </recommendedName>
    <domain>
        <recommendedName>
            <fullName evidence="16">Phosphoribosylamine--glycine ligase</fullName>
            <ecNumber evidence="16">6.3.4.13</ecNumber>
        </recommendedName>
        <alternativeName>
            <fullName evidence="16">Glycinamide ribonucleotide synthetase</fullName>
            <shortName evidence="16">GARS</shortName>
        </alternativeName>
        <alternativeName>
            <fullName evidence="16">Phosphoribosylglycinamide synthetase</fullName>
        </alternativeName>
    </domain>
    <domain>
        <recommendedName>
            <fullName evidence="16">Phosphoribosylformylglycinamidine cyclo-ligase</fullName>
            <ecNumber evidence="16">6.3.3.1</ecNumber>
        </recommendedName>
        <alternativeName>
            <fullName evidence="16">AIR synthase</fullName>
            <shortName evidence="16">AIRS</shortName>
        </alternativeName>
        <alternativeName>
            <fullName evidence="16">Phosphoribosyl-aminoimidazole synthetase</fullName>
        </alternativeName>
    </domain>
    <domain>
        <recommendedName>
            <fullName evidence="16">Phosphoribosylglycinamide formyltransferase</fullName>
            <ecNumber evidence="16">2.1.2.2</ecNumber>
        </recommendedName>
        <alternativeName>
            <fullName evidence="16">5'-phosphoribosylglycinamide transformylase</fullName>
        </alternativeName>
        <alternativeName>
            <fullName evidence="16">GAR transformylase</fullName>
            <shortName evidence="16">GART</shortName>
        </alternativeName>
    </domain>
</protein>
<comment type="similarity">
    <text evidence="4 16">In the N-terminal section; belongs to the GARS family.</text>
</comment>
<comment type="pathway">
    <text evidence="1 16">Purine metabolism; IMP biosynthesis via de novo pathway; 5-amino-1-(5-phospho-D-ribosyl)imidazole from N(2)-formyl-N(1)-(5-phospho-D-ribosyl)glycinamide: step 2/2.</text>
</comment>
<evidence type="ECO:0000256" key="1">
    <source>
        <dbReference type="ARBA" id="ARBA00004686"/>
    </source>
</evidence>
<dbReference type="InterPro" id="IPR016188">
    <property type="entry name" value="PurM-like_N"/>
</dbReference>
<dbReference type="SUPFAM" id="SSF55326">
    <property type="entry name" value="PurM N-terminal domain-like"/>
    <property type="match status" value="1"/>
</dbReference>
<evidence type="ECO:0000259" key="17">
    <source>
        <dbReference type="PROSITE" id="PS50975"/>
    </source>
</evidence>
<comment type="caution">
    <text evidence="18">The sequence shown here is derived from an EMBL/GenBank/DDBJ whole genome shotgun (WGS) entry which is preliminary data.</text>
</comment>
<comment type="catalytic activity">
    <reaction evidence="16">
        <text>5-phospho-beta-D-ribosylamine + glycine + ATP = N(1)-(5-phospho-beta-D-ribosyl)glycinamide + ADP + phosphate + H(+)</text>
        <dbReference type="Rhea" id="RHEA:17453"/>
        <dbReference type="ChEBI" id="CHEBI:15378"/>
        <dbReference type="ChEBI" id="CHEBI:30616"/>
        <dbReference type="ChEBI" id="CHEBI:43474"/>
        <dbReference type="ChEBI" id="CHEBI:57305"/>
        <dbReference type="ChEBI" id="CHEBI:58681"/>
        <dbReference type="ChEBI" id="CHEBI:143788"/>
        <dbReference type="ChEBI" id="CHEBI:456216"/>
        <dbReference type="EC" id="6.3.4.13"/>
    </reaction>
</comment>
<dbReference type="CDD" id="cd02196">
    <property type="entry name" value="PurM"/>
    <property type="match status" value="1"/>
</dbReference>
<dbReference type="Pfam" id="PF00551">
    <property type="entry name" value="Formyl_trans_N"/>
    <property type="match status" value="1"/>
</dbReference>
<dbReference type="EC" id="2.1.2.2" evidence="16"/>
<comment type="pathway">
    <text evidence="3 16">Purine metabolism; IMP biosynthesis via de novo pathway; N(1)-(5-phospho-D-ribosyl)glycinamide from 5-phospho-alpha-D-ribose 1-diphosphate: step 2/2.</text>
</comment>
<dbReference type="InterPro" id="IPR036676">
    <property type="entry name" value="PurM-like_C_sf"/>
</dbReference>
<evidence type="ECO:0000256" key="12">
    <source>
        <dbReference type="ARBA" id="ARBA00022840"/>
    </source>
</evidence>
<dbReference type="Proteomes" id="UP001209878">
    <property type="component" value="Unassembled WGS sequence"/>
</dbReference>
<dbReference type="GO" id="GO:0005829">
    <property type="term" value="C:cytosol"/>
    <property type="evidence" value="ECO:0007669"/>
    <property type="project" value="TreeGrafter"/>
</dbReference>
<evidence type="ECO:0000256" key="13">
    <source>
        <dbReference type="ARBA" id="ARBA00023211"/>
    </source>
</evidence>
<keyword evidence="9 16" id="KW-0479">Metal-binding</keyword>
<keyword evidence="13 16" id="KW-0464">Manganese</keyword>
<dbReference type="HAMAP" id="MF_00138">
    <property type="entry name" value="GARS"/>
    <property type="match status" value="1"/>
</dbReference>
<dbReference type="Gene3D" id="3.40.50.170">
    <property type="entry name" value="Formyl transferase, N-terminal domain"/>
    <property type="match status" value="1"/>
</dbReference>
<dbReference type="FunFam" id="3.30.470.20:FF:000018">
    <property type="entry name" value="Trifunctional purine biosynthetic protein adenosine-3"/>
    <property type="match status" value="1"/>
</dbReference>
<proteinExistence type="inferred from homology"/>
<dbReference type="InterPro" id="IPR001555">
    <property type="entry name" value="GART_AS"/>
</dbReference>
<keyword evidence="19" id="KW-1185">Reference proteome</keyword>
<name>A0AAD9UC93_RIDPI</name>
<dbReference type="GO" id="GO:0004644">
    <property type="term" value="F:phosphoribosylglycinamide formyltransferase activity"/>
    <property type="evidence" value="ECO:0007669"/>
    <property type="project" value="UniProtKB-EC"/>
</dbReference>
<dbReference type="NCBIfam" id="TIGR00878">
    <property type="entry name" value="purM"/>
    <property type="match status" value="1"/>
</dbReference>
<dbReference type="PROSITE" id="PS00184">
    <property type="entry name" value="GARS"/>
    <property type="match status" value="1"/>
</dbReference>
<keyword evidence="10 15" id="KW-0547">Nucleotide-binding</keyword>
<dbReference type="SMART" id="SM01210">
    <property type="entry name" value="GARS_C"/>
    <property type="match status" value="1"/>
</dbReference>
<comment type="similarity">
    <text evidence="6 16">In the central section; belongs to the AIR synthase family.</text>
</comment>
<dbReference type="InterPro" id="IPR000115">
    <property type="entry name" value="PRibGlycinamide_synth"/>
</dbReference>